<protein>
    <submittedName>
        <fullName evidence="4">Tetratricopeptide repeat protein</fullName>
    </submittedName>
</protein>
<dbReference type="Pfam" id="PF13181">
    <property type="entry name" value="TPR_8"/>
    <property type="match status" value="2"/>
</dbReference>
<dbReference type="Pfam" id="PF13432">
    <property type="entry name" value="TPR_16"/>
    <property type="match status" value="1"/>
</dbReference>
<dbReference type="PANTHER" id="PTHR45586:SF15">
    <property type="entry name" value="TPR REPEAT-CONTAINING PROTEIN YPIA"/>
    <property type="match status" value="1"/>
</dbReference>
<dbReference type="InterPro" id="IPR011990">
    <property type="entry name" value="TPR-like_helical_dom_sf"/>
</dbReference>
<dbReference type="PROSITE" id="PS50005">
    <property type="entry name" value="TPR"/>
    <property type="match status" value="1"/>
</dbReference>
<dbReference type="Proteomes" id="UP001597196">
    <property type="component" value="Unassembled WGS sequence"/>
</dbReference>
<dbReference type="Pfam" id="PF25058">
    <property type="entry name" value="ARM_TT21"/>
    <property type="match status" value="1"/>
</dbReference>
<gene>
    <name evidence="4" type="ORF">ACFQ4P_01100</name>
</gene>
<reference evidence="5" key="1">
    <citation type="journal article" date="2019" name="Int. J. Syst. Evol. Microbiol.">
        <title>The Global Catalogue of Microorganisms (GCM) 10K type strain sequencing project: providing services to taxonomists for standard genome sequencing and annotation.</title>
        <authorList>
            <consortium name="The Broad Institute Genomics Platform"/>
            <consortium name="The Broad Institute Genome Sequencing Center for Infectious Disease"/>
            <person name="Wu L."/>
            <person name="Ma J."/>
        </authorList>
    </citation>
    <scope>NUCLEOTIDE SEQUENCE [LARGE SCALE GENOMIC DNA]</scope>
    <source>
        <strain evidence="5">CCM 8980</strain>
    </source>
</reference>
<dbReference type="PANTHER" id="PTHR45586">
    <property type="entry name" value="TPR REPEAT-CONTAINING PROTEIN PA4667"/>
    <property type="match status" value="1"/>
</dbReference>
<sequence length="422" mass="46802">MSYSEQMLDALESGDMAKARDDFQQVLAHDDDETKYNLAGELYALGFTGQAQRLYEELLGKYPDEDDIRTSLADIATSNGDTDKALKYLSEISPDSDAYVQSLIAAADVYQTQGLYEVSEQKLLTAARLAPDEPIITFALGELYFAWGKDEQANAAYSQLISEGEETIAGVDILARQASTLANLGQYEEAIDAYEAVAEGALTIDERFSLGSLYLQLQEYGKAAKILQDVIDADSSYANAYLPLAQALRQDQREDAALTVVQNGVAVDDTNPQLYLLGTQLALRAADTDLAKRYLQHAREIDPEDQTIMLAWSNLLLQTGEDQANIDFLSAIDNSGDIDPQIYWNLAKSYDHLDQVEKARENYLLAFRPFQAQPDFLHDLIDFFQSTGATAELKAALTRYLALVPDDDDMQARLDELNDEAD</sequence>
<name>A0ABW4CFU7_9LACO</name>
<accession>A0ABW4CFU7</accession>
<keyword evidence="5" id="KW-1185">Reference proteome</keyword>
<comment type="caution">
    <text evidence="4">The sequence shown here is derived from an EMBL/GenBank/DDBJ whole genome shotgun (WGS) entry which is preliminary data.</text>
</comment>
<feature type="repeat" description="TPR" evidence="3">
    <location>
        <begin position="204"/>
        <end position="237"/>
    </location>
</feature>
<proteinExistence type="predicted"/>
<dbReference type="Gene3D" id="1.25.40.10">
    <property type="entry name" value="Tetratricopeptide repeat domain"/>
    <property type="match status" value="3"/>
</dbReference>
<keyword evidence="1" id="KW-0677">Repeat</keyword>
<keyword evidence="2 3" id="KW-0802">TPR repeat</keyword>
<dbReference type="SMART" id="SM00028">
    <property type="entry name" value="TPR"/>
    <property type="match status" value="6"/>
</dbReference>
<dbReference type="InterPro" id="IPR051012">
    <property type="entry name" value="CellSynth/LPSAsmb/PSIAsmb"/>
</dbReference>
<evidence type="ECO:0000256" key="3">
    <source>
        <dbReference type="PROSITE-ProRule" id="PRU00339"/>
    </source>
</evidence>
<organism evidence="4 5">
    <name type="scientific">Lacticaseibacillus mingshuiensis</name>
    <dbReference type="NCBI Taxonomy" id="2799574"/>
    <lineage>
        <taxon>Bacteria</taxon>
        <taxon>Bacillati</taxon>
        <taxon>Bacillota</taxon>
        <taxon>Bacilli</taxon>
        <taxon>Lactobacillales</taxon>
        <taxon>Lactobacillaceae</taxon>
        <taxon>Lacticaseibacillus</taxon>
    </lineage>
</organism>
<dbReference type="EMBL" id="JBHTOC010000001">
    <property type="protein sequence ID" value="MFD1428844.1"/>
    <property type="molecule type" value="Genomic_DNA"/>
</dbReference>
<dbReference type="SUPFAM" id="SSF48452">
    <property type="entry name" value="TPR-like"/>
    <property type="match status" value="1"/>
</dbReference>
<dbReference type="InterPro" id="IPR019734">
    <property type="entry name" value="TPR_rpt"/>
</dbReference>
<evidence type="ECO:0000313" key="4">
    <source>
        <dbReference type="EMBL" id="MFD1428844.1"/>
    </source>
</evidence>
<evidence type="ECO:0000256" key="2">
    <source>
        <dbReference type="ARBA" id="ARBA00022803"/>
    </source>
</evidence>
<evidence type="ECO:0000256" key="1">
    <source>
        <dbReference type="ARBA" id="ARBA00022737"/>
    </source>
</evidence>
<evidence type="ECO:0000313" key="5">
    <source>
        <dbReference type="Proteomes" id="UP001597196"/>
    </source>
</evidence>
<dbReference type="RefSeq" id="WP_203625900.1">
    <property type="nucleotide sequence ID" value="NZ_BOLQ01000001.1"/>
</dbReference>